<dbReference type="Proteomes" id="UP000015361">
    <property type="component" value="Unassembled WGS sequence"/>
</dbReference>
<dbReference type="EMBL" id="CBLU010000005">
    <property type="protein sequence ID" value="CDG03760.1"/>
    <property type="molecule type" value="Genomic_DNA"/>
</dbReference>
<protein>
    <submittedName>
        <fullName evidence="1">Uncharacterized protein</fullName>
    </submittedName>
</protein>
<dbReference type="AlphaFoldDB" id="S6ER09"/>
<proteinExistence type="predicted"/>
<evidence type="ECO:0000313" key="1">
    <source>
        <dbReference type="EMBL" id="CDG03760.1"/>
    </source>
</evidence>
<comment type="caution">
    <text evidence="1">The sequence shown here is derived from an EMBL/GenBank/DDBJ whole genome shotgun (WGS) entry which is preliminary data.</text>
</comment>
<gene>
    <name evidence="1" type="ORF">O9U_11430</name>
</gene>
<name>S6ER09_LACLL</name>
<evidence type="ECO:0000313" key="2">
    <source>
        <dbReference type="Proteomes" id="UP000015361"/>
    </source>
</evidence>
<accession>S6ER09</accession>
<reference evidence="1 2" key="1">
    <citation type="journal article" date="2013" name="Appl. Environ. Microbiol.">
        <title>The Carbohydrate Metabolism Signature of Lactococcus lactis Strain A12 Reveals Its Sourdough Ecosystem Origin.</title>
        <authorList>
            <person name="Passerini D."/>
            <person name="Coddeville M."/>
            <person name="Le Bourgeois P."/>
            <person name="Loubiere P."/>
            <person name="Ritzenthaler P."/>
            <person name="Fontagne-Faucher C."/>
            <person name="Daveran-Mingot M.L."/>
            <person name="Cocaign-Bousquet M."/>
        </authorList>
    </citation>
    <scope>NUCLEOTIDE SEQUENCE [LARGE SCALE GENOMIC DNA]</scope>
    <source>
        <strain evidence="1 2">A12</strain>
    </source>
</reference>
<organism evidence="1 2">
    <name type="scientific">Lactococcus lactis subsp. lactis A12</name>
    <dbReference type="NCBI Taxonomy" id="1137134"/>
    <lineage>
        <taxon>Bacteria</taxon>
        <taxon>Bacillati</taxon>
        <taxon>Bacillota</taxon>
        <taxon>Bacilli</taxon>
        <taxon>Lactobacillales</taxon>
        <taxon>Streptococcaceae</taxon>
        <taxon>Lactococcus</taxon>
    </lineage>
</organism>
<sequence length="79" mass="9353">MAQSRGKKEKMTKIMATFVEGKLTKMKDLPSNQELLEEKDLGNFKAKYLLQEVNEVEKQVLVYVRDNFEDLRDFIRKNI</sequence>